<keyword evidence="3" id="KW-1185">Reference proteome</keyword>
<protein>
    <submittedName>
        <fullName evidence="2">Uncharacterized protein</fullName>
    </submittedName>
</protein>
<evidence type="ECO:0000313" key="3">
    <source>
        <dbReference type="Proteomes" id="UP000292702"/>
    </source>
</evidence>
<evidence type="ECO:0000256" key="1">
    <source>
        <dbReference type="SAM" id="MobiDB-lite"/>
    </source>
</evidence>
<accession>A0A4V2MV20</accession>
<reference evidence="2 3" key="1">
    <citation type="submission" date="2018-11" db="EMBL/GenBank/DDBJ databases">
        <title>Genome assembly of Steccherinum ochraceum LE-BIN_3174, the white-rot fungus of the Steccherinaceae family (The Residual Polyporoid clade, Polyporales, Basidiomycota).</title>
        <authorList>
            <person name="Fedorova T.V."/>
            <person name="Glazunova O.A."/>
            <person name="Landesman E.O."/>
            <person name="Moiseenko K.V."/>
            <person name="Psurtseva N.V."/>
            <person name="Savinova O.S."/>
            <person name="Shakhova N.V."/>
            <person name="Tyazhelova T.V."/>
            <person name="Vasina D.V."/>
        </authorList>
    </citation>
    <scope>NUCLEOTIDE SEQUENCE [LARGE SCALE GENOMIC DNA]</scope>
    <source>
        <strain evidence="2 3">LE-BIN_3174</strain>
    </source>
</reference>
<dbReference type="EMBL" id="RWJN01000721">
    <property type="protein sequence ID" value="TCD59847.1"/>
    <property type="molecule type" value="Genomic_DNA"/>
</dbReference>
<comment type="caution">
    <text evidence="2">The sequence shown here is derived from an EMBL/GenBank/DDBJ whole genome shotgun (WGS) entry which is preliminary data.</text>
</comment>
<feature type="region of interest" description="Disordered" evidence="1">
    <location>
        <begin position="239"/>
        <end position="266"/>
    </location>
</feature>
<proteinExistence type="predicted"/>
<dbReference type="Proteomes" id="UP000292702">
    <property type="component" value="Unassembled WGS sequence"/>
</dbReference>
<name>A0A4V2MV20_9APHY</name>
<dbReference type="STRING" id="92696.A0A4V2MV20"/>
<organism evidence="2 3">
    <name type="scientific">Steccherinum ochraceum</name>
    <dbReference type="NCBI Taxonomy" id="92696"/>
    <lineage>
        <taxon>Eukaryota</taxon>
        <taxon>Fungi</taxon>
        <taxon>Dikarya</taxon>
        <taxon>Basidiomycota</taxon>
        <taxon>Agaricomycotina</taxon>
        <taxon>Agaricomycetes</taxon>
        <taxon>Polyporales</taxon>
        <taxon>Steccherinaceae</taxon>
        <taxon>Steccherinum</taxon>
    </lineage>
</organism>
<dbReference type="AlphaFoldDB" id="A0A4V2MV20"/>
<sequence>MGARSLRTYEHVLSSNQYLQMDVQGKRTFVSGTHVYTSPNASFPPPCFEPASRVGPTALSLPELRRPRMAHPHYPQLGYCLLEPWWWGPLLDRLDVTYRSVDVARSQGRWRMNVSLQQSWMSLESALLWMARTLLSEANAVNRRLLPLDFAEFRLPSTYGYGVAHGDENQFADFSWAVERVGVVMDVDEEDIWWNQLGLLVKFNIPVWLYWGTEGCLRSAGRASQRTFVASLRPTAEDLLEETTGPSASPEREAAEFPGNPENDQRRGEDIHAFLRRRREENEIRVETSTEITSRLQRKEHSRQYLRPGTSSKAAVVFLWEPCQDTRWPTHLRRTRVPRWQVQEMWHHYAPSQMHYDEYRNEWDVCQALDPDVDADDAIDGEDEQDIAVESSELTLNPSACHDAARLASTLQIDLLNATTSAWQFSEDVFETLHRRMGLVAGEDSEVWPMESEEHRGKGDVAYTQDLPDKKLCKILGIVDSSLSVKAKAVLGGFARTLLRLNETTVQSTFRAWDIVPEAVDPLERNPTVSFELEVVEGSRQYLVGLNVDEDEHEDSRKLVIRDASVVVQLLRSRTAFLAMTEIGTFVASIGAPFGIRASNGSWLVRQRAPCPALGWVKEGYQFNQGNYEHYMYVKERNVQRGLKSLAMRSGGIVWRLVKEMVCEDEDWDDTLPEEDALTEEEENMICGMYKVYTGRDGRQTEDASWWPKQSVWLKGGLSMGQWTDDCEAWYRARLRDINRRQEQPKNSKAWKKALKYYTRDTQAVTQQVQRVSAEYLARNHGPSVTAVEGSMM</sequence>
<dbReference type="OrthoDB" id="2804094at2759"/>
<evidence type="ECO:0000313" key="2">
    <source>
        <dbReference type="EMBL" id="TCD59847.1"/>
    </source>
</evidence>
<gene>
    <name evidence="2" type="ORF">EIP91_011330</name>
</gene>